<evidence type="ECO:0000259" key="1">
    <source>
        <dbReference type="Pfam" id="PF07883"/>
    </source>
</evidence>
<keyword evidence="3" id="KW-1185">Reference proteome</keyword>
<dbReference type="InterPro" id="IPR014710">
    <property type="entry name" value="RmlC-like_jellyroll"/>
</dbReference>
<dbReference type="EMBL" id="CP034951">
    <property type="protein sequence ID" value="QAA81254.1"/>
    <property type="molecule type" value="Genomic_DNA"/>
</dbReference>
<organism evidence="2 3">
    <name type="scientific">Aequorivita ciconiae</name>
    <dbReference type="NCBI Taxonomy" id="2494375"/>
    <lineage>
        <taxon>Bacteria</taxon>
        <taxon>Pseudomonadati</taxon>
        <taxon>Bacteroidota</taxon>
        <taxon>Flavobacteriia</taxon>
        <taxon>Flavobacteriales</taxon>
        <taxon>Flavobacteriaceae</taxon>
        <taxon>Aequorivita</taxon>
    </lineage>
</organism>
<evidence type="ECO:0000313" key="3">
    <source>
        <dbReference type="Proteomes" id="UP000285517"/>
    </source>
</evidence>
<name>A0A410G1W3_9FLAO</name>
<dbReference type="OrthoDB" id="799474at2"/>
<dbReference type="InterPro" id="IPR013096">
    <property type="entry name" value="Cupin_2"/>
</dbReference>
<feature type="domain" description="Cupin type-2" evidence="1">
    <location>
        <begin position="30"/>
        <end position="84"/>
    </location>
</feature>
<accession>A0A410G1W3</accession>
<gene>
    <name evidence="2" type="ORF">EI546_05715</name>
</gene>
<proteinExistence type="predicted"/>
<dbReference type="SUPFAM" id="SSF51182">
    <property type="entry name" value="RmlC-like cupins"/>
    <property type="match status" value="1"/>
</dbReference>
<dbReference type="InterPro" id="IPR011051">
    <property type="entry name" value="RmlC_Cupin_sf"/>
</dbReference>
<reference evidence="2 3" key="1">
    <citation type="submission" date="2019-01" db="EMBL/GenBank/DDBJ databases">
        <title>Complete genome sequencing of Aequorivita sp. H23M31.</title>
        <authorList>
            <person name="Bae J.-W."/>
        </authorList>
    </citation>
    <scope>NUCLEOTIDE SEQUENCE [LARGE SCALE GENOMIC DNA]</scope>
    <source>
        <strain evidence="2 3">H23M31</strain>
    </source>
</reference>
<dbReference type="AlphaFoldDB" id="A0A410G1W3"/>
<dbReference type="Pfam" id="PF07883">
    <property type="entry name" value="Cupin_2"/>
    <property type="match status" value="1"/>
</dbReference>
<dbReference type="Proteomes" id="UP000285517">
    <property type="component" value="Chromosome"/>
</dbReference>
<sequence>MENSDKPEMTLLQSGEHFKTLNITAKAGMIMPLHHSTKEAVIVVLSGESLLVMPDGQHKLSQGGTFIIPKMVSHSLKVVSDFHAIAVMETSSAIEFED</sequence>
<dbReference type="Gene3D" id="2.60.120.10">
    <property type="entry name" value="Jelly Rolls"/>
    <property type="match status" value="1"/>
</dbReference>
<dbReference type="RefSeq" id="WP_128249642.1">
    <property type="nucleotide sequence ID" value="NZ_CP034951.1"/>
</dbReference>
<evidence type="ECO:0000313" key="2">
    <source>
        <dbReference type="EMBL" id="QAA81254.1"/>
    </source>
</evidence>
<protein>
    <submittedName>
        <fullName evidence="2">Cupin domain-containing protein</fullName>
    </submittedName>
</protein>
<dbReference type="KEGG" id="aev:EI546_05715"/>